<organism evidence="1 2">
    <name type="scientific">Candidatus Muproteobacteria bacterium RBG_19FT_COMBO_61_10</name>
    <dbReference type="NCBI Taxonomy" id="1817761"/>
    <lineage>
        <taxon>Bacteria</taxon>
        <taxon>Pseudomonadati</taxon>
        <taxon>Pseudomonadota</taxon>
        <taxon>Candidatus Muproteobacteria</taxon>
    </lineage>
</organism>
<proteinExistence type="predicted"/>
<reference evidence="1 2" key="1">
    <citation type="journal article" date="2016" name="Nat. Commun.">
        <title>Thousands of microbial genomes shed light on interconnected biogeochemical processes in an aquifer system.</title>
        <authorList>
            <person name="Anantharaman K."/>
            <person name="Brown C.T."/>
            <person name="Hug L.A."/>
            <person name="Sharon I."/>
            <person name="Castelle C.J."/>
            <person name="Probst A.J."/>
            <person name="Thomas B.C."/>
            <person name="Singh A."/>
            <person name="Wilkins M.J."/>
            <person name="Karaoz U."/>
            <person name="Brodie E.L."/>
            <person name="Williams K.H."/>
            <person name="Hubbard S.S."/>
            <person name="Banfield J.F."/>
        </authorList>
    </citation>
    <scope>NUCLEOTIDE SEQUENCE [LARGE SCALE GENOMIC DNA]</scope>
</reference>
<sequence>MKVLIPSPLLSYTRQREVEASGTSLTELLADLDRQYPGLRFRVIDEQECMRPHMRFFINGEQVFDMAHALRAGDSVQLVQALSGG</sequence>
<dbReference type="InterPro" id="IPR016155">
    <property type="entry name" value="Mopterin_synth/thiamin_S_b"/>
</dbReference>
<dbReference type="InterPro" id="IPR052045">
    <property type="entry name" value="Sulfur_Carrier/Prot_Modifier"/>
</dbReference>
<evidence type="ECO:0000313" key="2">
    <source>
        <dbReference type="Proteomes" id="UP000177950"/>
    </source>
</evidence>
<dbReference type="InterPro" id="IPR003749">
    <property type="entry name" value="ThiS/MoaD-like"/>
</dbReference>
<dbReference type="EMBL" id="MFSV01000107">
    <property type="protein sequence ID" value="OGI57833.1"/>
    <property type="molecule type" value="Genomic_DNA"/>
</dbReference>
<gene>
    <name evidence="1" type="ORF">A2V58_07310</name>
</gene>
<dbReference type="InterPro" id="IPR012675">
    <property type="entry name" value="Beta-grasp_dom_sf"/>
</dbReference>
<protein>
    <submittedName>
        <fullName evidence="1">Molybdopterin synthase sulfur carrier subunit</fullName>
    </submittedName>
</protein>
<evidence type="ECO:0000313" key="1">
    <source>
        <dbReference type="EMBL" id="OGI57833.1"/>
    </source>
</evidence>
<dbReference type="PANTHER" id="PTHR38031">
    <property type="entry name" value="SULFUR CARRIER PROTEIN SLR0821-RELATED"/>
    <property type="match status" value="1"/>
</dbReference>
<dbReference type="PANTHER" id="PTHR38031:SF1">
    <property type="entry name" value="SULFUR CARRIER PROTEIN CYSO"/>
    <property type="match status" value="1"/>
</dbReference>
<name>A0A1F6UKC1_9PROT</name>
<dbReference type="Proteomes" id="UP000177950">
    <property type="component" value="Unassembled WGS sequence"/>
</dbReference>
<comment type="caution">
    <text evidence="1">The sequence shown here is derived from an EMBL/GenBank/DDBJ whole genome shotgun (WGS) entry which is preliminary data.</text>
</comment>
<dbReference type="Pfam" id="PF02597">
    <property type="entry name" value="ThiS"/>
    <property type="match status" value="1"/>
</dbReference>
<dbReference type="AlphaFoldDB" id="A0A1F6UKC1"/>
<accession>A0A1F6UKC1</accession>
<dbReference type="SUPFAM" id="SSF54285">
    <property type="entry name" value="MoaD/ThiS"/>
    <property type="match status" value="1"/>
</dbReference>
<dbReference type="Gene3D" id="3.10.20.30">
    <property type="match status" value="1"/>
</dbReference>